<evidence type="ECO:0000313" key="2">
    <source>
        <dbReference type="EMBL" id="EMA42536.1"/>
    </source>
</evidence>
<evidence type="ECO:0000256" key="1">
    <source>
        <dbReference type="SAM" id="MobiDB-lite"/>
    </source>
</evidence>
<sequence length="111" mass="11578">MVDEVATISEETTSEAETVAAAAEEQTSALTEVSNSADELSQQATVLSEALDRFDTDADDDAGSLGIDELETEHESAGETLSFDEDDGTGVVEETESADANAGSDPLDDWS</sequence>
<keyword evidence="3" id="KW-1185">Reference proteome</keyword>
<accession>M0M9Y0</accession>
<dbReference type="PATRIC" id="fig|1227454.3.peg.815"/>
<feature type="compositionally biased region" description="Acidic residues" evidence="1">
    <location>
        <begin position="82"/>
        <end position="97"/>
    </location>
</feature>
<protein>
    <submittedName>
        <fullName evidence="2">Methyl-accepting chemotaxis sensory transducer</fullName>
    </submittedName>
</protein>
<comment type="caution">
    <text evidence="2">The sequence shown here is derived from an EMBL/GenBank/DDBJ whole genome shotgun (WGS) entry which is preliminary data.</text>
</comment>
<gene>
    <name evidence="2" type="ORF">C446_04190</name>
</gene>
<feature type="compositionally biased region" description="Acidic residues" evidence="1">
    <location>
        <begin position="57"/>
        <end position="72"/>
    </location>
</feature>
<proteinExistence type="predicted"/>
<dbReference type="STRING" id="1227454.C446_04190"/>
<name>M0M9Y0_9EURY</name>
<dbReference type="EMBL" id="AOMA01000050">
    <property type="protein sequence ID" value="EMA42536.1"/>
    <property type="molecule type" value="Genomic_DNA"/>
</dbReference>
<feature type="region of interest" description="Disordered" evidence="1">
    <location>
        <begin position="56"/>
        <end position="111"/>
    </location>
</feature>
<organism evidence="2 3">
    <name type="scientific">Halobiforma nitratireducens JCM 10879</name>
    <dbReference type="NCBI Taxonomy" id="1227454"/>
    <lineage>
        <taxon>Archaea</taxon>
        <taxon>Methanobacteriati</taxon>
        <taxon>Methanobacteriota</taxon>
        <taxon>Stenosarchaea group</taxon>
        <taxon>Halobacteria</taxon>
        <taxon>Halobacteriales</taxon>
        <taxon>Natrialbaceae</taxon>
        <taxon>Halobiforma</taxon>
    </lineage>
</organism>
<dbReference type="Proteomes" id="UP000011607">
    <property type="component" value="Unassembled WGS sequence"/>
</dbReference>
<evidence type="ECO:0000313" key="3">
    <source>
        <dbReference type="Proteomes" id="UP000011607"/>
    </source>
</evidence>
<dbReference type="eggNOG" id="arCOG02320">
    <property type="taxonomic scope" value="Archaea"/>
</dbReference>
<reference evidence="2 3" key="1">
    <citation type="journal article" date="2014" name="PLoS Genet.">
        <title>Phylogenetically driven sequencing of extremely halophilic archaea reveals strategies for static and dynamic osmo-response.</title>
        <authorList>
            <person name="Becker E.A."/>
            <person name="Seitzer P.M."/>
            <person name="Tritt A."/>
            <person name="Larsen D."/>
            <person name="Krusor M."/>
            <person name="Yao A.I."/>
            <person name="Wu D."/>
            <person name="Madern D."/>
            <person name="Eisen J.A."/>
            <person name="Darling A.E."/>
            <person name="Facciotti M.T."/>
        </authorList>
    </citation>
    <scope>NUCLEOTIDE SEQUENCE [LARGE SCALE GENOMIC DNA]</scope>
    <source>
        <strain evidence="2 3">JCM 10879</strain>
    </source>
</reference>
<dbReference type="AlphaFoldDB" id="M0M9Y0"/>